<accession>A0A366GTJ5</accession>
<feature type="region of interest" description="Disordered" evidence="1">
    <location>
        <begin position="216"/>
        <end position="257"/>
    </location>
</feature>
<gene>
    <name evidence="2" type="ORF">DET50_106191</name>
</gene>
<evidence type="ECO:0000313" key="3">
    <source>
        <dbReference type="Proteomes" id="UP000252995"/>
    </source>
</evidence>
<dbReference type="AlphaFoldDB" id="A0A366GTJ5"/>
<reference evidence="2 3" key="1">
    <citation type="submission" date="2018-06" db="EMBL/GenBank/DDBJ databases">
        <title>Freshwater and sediment microbial communities from various areas in North America, analyzing microbe dynamics in response to fracking.</title>
        <authorList>
            <person name="Lamendella R."/>
        </authorList>
    </citation>
    <scope>NUCLEOTIDE SEQUENCE [LARGE SCALE GENOMIC DNA]</scope>
    <source>
        <strain evidence="2 3">114J</strain>
    </source>
</reference>
<name>A0A366GTJ5_9GAMM</name>
<dbReference type="PROSITE" id="PS51257">
    <property type="entry name" value="PROKAR_LIPOPROTEIN"/>
    <property type="match status" value="1"/>
</dbReference>
<dbReference type="EMBL" id="QNRO01000006">
    <property type="protein sequence ID" value="RBP31168.1"/>
    <property type="molecule type" value="Genomic_DNA"/>
</dbReference>
<evidence type="ECO:0000313" key="2">
    <source>
        <dbReference type="EMBL" id="RBP31168.1"/>
    </source>
</evidence>
<feature type="compositionally biased region" description="Gly residues" evidence="1">
    <location>
        <begin position="225"/>
        <end position="244"/>
    </location>
</feature>
<sequence length="465" mass="48733">MTWIAKGAGILALAVTIGGCGGSSSNDSSESEATGDELVTLSGRAAVGAPIANTTIDARCEGGTGFTENVETDASGGFSGQVASSALPCALRVNAGTEYEMLHSYASSAGTVNITPFTDLIIALASARDPEIWFQQEDYAVVTDNLNQAKSEFLQALIQASYDIPADDFDPFHSSFAIGDAVDRLLDAFSQAARDLVNIAFYQELVDLISSGNLESIPPAPQIPGDGGSGGGDGDGDTGGGDGGSTDQACYTPQTRPPGTIIEFQQQFYDTVTGEPFGIMEFRQELLGPVEFRGEDTLGIFVQDLSFDPNDPGSTTYVSLDSSAMLERTHGSTSVDSVTGGDTTSWYEPTFNFPYGLTPGESYSQSVSMYMSTDGGPETFLLQLESTIEYIGNETITVPAGTFEACKFVATTTSSDSTQTNSSTAASWYNVGDGIPLRTAIVTESGEVTEVELISLSIDGVQQLP</sequence>
<organism evidence="2 3">
    <name type="scientific">Marinobacter pelagius</name>
    <dbReference type="NCBI Taxonomy" id="379482"/>
    <lineage>
        <taxon>Bacteria</taxon>
        <taxon>Pseudomonadati</taxon>
        <taxon>Pseudomonadota</taxon>
        <taxon>Gammaproteobacteria</taxon>
        <taxon>Pseudomonadales</taxon>
        <taxon>Marinobacteraceae</taxon>
        <taxon>Marinobacter</taxon>
    </lineage>
</organism>
<evidence type="ECO:0000256" key="1">
    <source>
        <dbReference type="SAM" id="MobiDB-lite"/>
    </source>
</evidence>
<proteinExistence type="predicted"/>
<dbReference type="Gene3D" id="2.40.360.20">
    <property type="match status" value="1"/>
</dbReference>
<dbReference type="RefSeq" id="WP_147252199.1">
    <property type="nucleotide sequence ID" value="NZ_QNRO01000006.1"/>
</dbReference>
<dbReference type="Proteomes" id="UP000252995">
    <property type="component" value="Unassembled WGS sequence"/>
</dbReference>
<dbReference type="OrthoDB" id="6223341at2"/>
<protein>
    <submittedName>
        <fullName evidence="2">Uncharacterized protein</fullName>
    </submittedName>
</protein>
<comment type="caution">
    <text evidence="2">The sequence shown here is derived from an EMBL/GenBank/DDBJ whole genome shotgun (WGS) entry which is preliminary data.</text>
</comment>